<dbReference type="InterPro" id="IPR052374">
    <property type="entry name" value="SERAC1"/>
</dbReference>
<dbReference type="HOGENOM" id="CLU_023317_0_0_1"/>
<dbReference type="PANTHER" id="PTHR48182">
    <property type="entry name" value="PROTEIN SERAC1"/>
    <property type="match status" value="1"/>
</dbReference>
<keyword evidence="6" id="KW-0472">Membrane</keyword>
<accession>E9GPY1</accession>
<dbReference type="OrthoDB" id="5086500at2759"/>
<dbReference type="FunCoup" id="E9GPY1">
    <property type="interactions" value="649"/>
</dbReference>
<name>E9GPY1_DAPPU</name>
<evidence type="ECO:0000313" key="9">
    <source>
        <dbReference type="Proteomes" id="UP000000305"/>
    </source>
</evidence>
<comment type="subcellular location">
    <subcellularLocation>
        <location evidence="2">Endoplasmic reticulum</location>
    </subcellularLocation>
    <subcellularLocation>
        <location evidence="3">Membrane</location>
    </subcellularLocation>
    <subcellularLocation>
        <location evidence="1">Mitochondrion</location>
    </subcellularLocation>
</comment>
<evidence type="ECO:0000256" key="5">
    <source>
        <dbReference type="ARBA" id="ARBA00023128"/>
    </source>
</evidence>
<keyword evidence="5" id="KW-0496">Mitochondrion</keyword>
<dbReference type="STRING" id="6669.E9GPY1"/>
<sequence>MVQNGILVALWRVVHMFNKEAALKALCVNIIVNISLFSQLHHQIFQSGWIGLLAEFFGPQHASLNLAAGKALANMDQNSRKCGVYDRSVYLLHPFMDVIFVHGLLGGVGWTWRQSELLGMNSDYSECWPRDWLPADIPDLRILGVDYATSLSHWKSRCPDDARRSAINSRADQILLSLKLAGVGGRPIVWVGHSMGGLLLKQLLVNASKSTDPELQNIVRNTKALLMLSVPHDGSSVATLNLPARFLLLPSVEVEELRKGSNILDNLNLEFKNLLLKFPIAIVSLVETKATLVQPWGIEFKFVEPNSADLLSAGEVHYLPVDHFEICKPLNRNSFIYQRLIKLILGVRVGSPPKDLVLTLPEHK</sequence>
<evidence type="ECO:0000256" key="6">
    <source>
        <dbReference type="ARBA" id="ARBA00023136"/>
    </source>
</evidence>
<evidence type="ECO:0000313" key="8">
    <source>
        <dbReference type="EMBL" id="EFX78465.1"/>
    </source>
</evidence>
<dbReference type="OMA" id="THATIKM"/>
<organism evidence="8 9">
    <name type="scientific">Daphnia pulex</name>
    <name type="common">Water flea</name>
    <dbReference type="NCBI Taxonomy" id="6669"/>
    <lineage>
        <taxon>Eukaryota</taxon>
        <taxon>Metazoa</taxon>
        <taxon>Ecdysozoa</taxon>
        <taxon>Arthropoda</taxon>
        <taxon>Crustacea</taxon>
        <taxon>Branchiopoda</taxon>
        <taxon>Diplostraca</taxon>
        <taxon>Cladocera</taxon>
        <taxon>Anomopoda</taxon>
        <taxon>Daphniidae</taxon>
        <taxon>Daphnia</taxon>
    </lineage>
</organism>
<dbReference type="PANTHER" id="PTHR48182:SF2">
    <property type="entry name" value="PROTEIN SERAC1"/>
    <property type="match status" value="1"/>
</dbReference>
<keyword evidence="9" id="KW-1185">Reference proteome</keyword>
<evidence type="ECO:0000256" key="1">
    <source>
        <dbReference type="ARBA" id="ARBA00004173"/>
    </source>
</evidence>
<evidence type="ECO:0000256" key="3">
    <source>
        <dbReference type="ARBA" id="ARBA00004370"/>
    </source>
</evidence>
<dbReference type="SUPFAM" id="SSF53474">
    <property type="entry name" value="alpha/beta-Hydrolases"/>
    <property type="match status" value="1"/>
</dbReference>
<dbReference type="InterPro" id="IPR029058">
    <property type="entry name" value="AB_hydrolase_fold"/>
</dbReference>
<reference evidence="8 9" key="1">
    <citation type="journal article" date="2011" name="Science">
        <title>The ecoresponsive genome of Daphnia pulex.</title>
        <authorList>
            <person name="Colbourne J.K."/>
            <person name="Pfrender M.E."/>
            <person name="Gilbert D."/>
            <person name="Thomas W.K."/>
            <person name="Tucker A."/>
            <person name="Oakley T.H."/>
            <person name="Tokishita S."/>
            <person name="Aerts A."/>
            <person name="Arnold G.J."/>
            <person name="Basu M.K."/>
            <person name="Bauer D.J."/>
            <person name="Caceres C.E."/>
            <person name="Carmel L."/>
            <person name="Casola C."/>
            <person name="Choi J.H."/>
            <person name="Detter J.C."/>
            <person name="Dong Q."/>
            <person name="Dusheyko S."/>
            <person name="Eads B.D."/>
            <person name="Frohlich T."/>
            <person name="Geiler-Samerotte K.A."/>
            <person name="Gerlach D."/>
            <person name="Hatcher P."/>
            <person name="Jogdeo S."/>
            <person name="Krijgsveld J."/>
            <person name="Kriventseva E.V."/>
            <person name="Kultz D."/>
            <person name="Laforsch C."/>
            <person name="Lindquist E."/>
            <person name="Lopez J."/>
            <person name="Manak J.R."/>
            <person name="Muller J."/>
            <person name="Pangilinan J."/>
            <person name="Patwardhan R.P."/>
            <person name="Pitluck S."/>
            <person name="Pritham E.J."/>
            <person name="Rechtsteiner A."/>
            <person name="Rho M."/>
            <person name="Rogozin I.B."/>
            <person name="Sakarya O."/>
            <person name="Salamov A."/>
            <person name="Schaack S."/>
            <person name="Shapiro H."/>
            <person name="Shiga Y."/>
            <person name="Skalitzky C."/>
            <person name="Smith Z."/>
            <person name="Souvorov A."/>
            <person name="Sung W."/>
            <person name="Tang Z."/>
            <person name="Tsuchiya D."/>
            <person name="Tu H."/>
            <person name="Vos H."/>
            <person name="Wang M."/>
            <person name="Wolf Y.I."/>
            <person name="Yamagata H."/>
            <person name="Yamada T."/>
            <person name="Ye Y."/>
            <person name="Shaw J.R."/>
            <person name="Andrews J."/>
            <person name="Crease T.J."/>
            <person name="Tang H."/>
            <person name="Lucas S.M."/>
            <person name="Robertson H.M."/>
            <person name="Bork P."/>
            <person name="Koonin E.V."/>
            <person name="Zdobnov E.M."/>
            <person name="Grigoriev I.V."/>
            <person name="Lynch M."/>
            <person name="Boore J.L."/>
        </authorList>
    </citation>
    <scope>NUCLEOTIDE SEQUENCE [LARGE SCALE GENOMIC DNA]</scope>
</reference>
<dbReference type="Gene3D" id="3.40.50.1820">
    <property type="entry name" value="alpha/beta hydrolase"/>
    <property type="match status" value="1"/>
</dbReference>
<protein>
    <recommendedName>
        <fullName evidence="7">AB hydrolase-1 domain-containing protein</fullName>
    </recommendedName>
</protein>
<dbReference type="EMBL" id="GL732557">
    <property type="protein sequence ID" value="EFX78465.1"/>
    <property type="molecule type" value="Genomic_DNA"/>
</dbReference>
<dbReference type="PhylomeDB" id="E9GPY1"/>
<dbReference type="GO" id="GO:0016020">
    <property type="term" value="C:membrane"/>
    <property type="evidence" value="ECO:0007669"/>
    <property type="project" value="UniProtKB-SubCell"/>
</dbReference>
<dbReference type="GO" id="GO:0005739">
    <property type="term" value="C:mitochondrion"/>
    <property type="evidence" value="ECO:0007669"/>
    <property type="project" value="UniProtKB-SubCell"/>
</dbReference>
<proteinExistence type="predicted"/>
<evidence type="ECO:0000259" key="7">
    <source>
        <dbReference type="Pfam" id="PF12697"/>
    </source>
</evidence>
<evidence type="ECO:0000256" key="2">
    <source>
        <dbReference type="ARBA" id="ARBA00004240"/>
    </source>
</evidence>
<dbReference type="KEGG" id="dpx:DAPPUDRAFT_213041"/>
<dbReference type="Pfam" id="PF12697">
    <property type="entry name" value="Abhydrolase_6"/>
    <property type="match status" value="1"/>
</dbReference>
<evidence type="ECO:0000256" key="4">
    <source>
        <dbReference type="ARBA" id="ARBA00022824"/>
    </source>
</evidence>
<dbReference type="Proteomes" id="UP000000305">
    <property type="component" value="Unassembled WGS sequence"/>
</dbReference>
<gene>
    <name evidence="8" type="ORF">DAPPUDRAFT_213041</name>
</gene>
<dbReference type="GO" id="GO:0005783">
    <property type="term" value="C:endoplasmic reticulum"/>
    <property type="evidence" value="ECO:0007669"/>
    <property type="project" value="UniProtKB-SubCell"/>
</dbReference>
<feature type="domain" description="AB hydrolase-1" evidence="7">
    <location>
        <begin position="98"/>
        <end position="204"/>
    </location>
</feature>
<dbReference type="InterPro" id="IPR000073">
    <property type="entry name" value="AB_hydrolase_1"/>
</dbReference>
<dbReference type="AlphaFoldDB" id="E9GPY1"/>
<dbReference type="eggNOG" id="KOG2029">
    <property type="taxonomic scope" value="Eukaryota"/>
</dbReference>
<keyword evidence="4" id="KW-0256">Endoplasmic reticulum</keyword>
<dbReference type="InParanoid" id="E9GPY1"/>